<dbReference type="SUPFAM" id="SSF101690">
    <property type="entry name" value="PAZ domain"/>
    <property type="match status" value="1"/>
</dbReference>
<dbReference type="EMBL" id="JAGKQM010000014">
    <property type="protein sequence ID" value="KAH0885425.1"/>
    <property type="molecule type" value="Genomic_DNA"/>
</dbReference>
<keyword evidence="2" id="KW-1185">Reference proteome</keyword>
<protein>
    <submittedName>
        <fullName evidence="1">Uncharacterized protein</fullName>
    </submittedName>
</protein>
<dbReference type="Gene3D" id="2.170.260.10">
    <property type="entry name" value="paz domain"/>
    <property type="match status" value="1"/>
</dbReference>
<feature type="non-terminal residue" evidence="1">
    <location>
        <position position="63"/>
    </location>
</feature>
<evidence type="ECO:0000313" key="1">
    <source>
        <dbReference type="EMBL" id="KAH0885425.1"/>
    </source>
</evidence>
<comment type="caution">
    <text evidence="1">The sequence shown here is derived from an EMBL/GenBank/DDBJ whole genome shotgun (WGS) entry which is preliminary data.</text>
</comment>
<accession>A0ABQ7ZYT0</accession>
<evidence type="ECO:0000313" key="2">
    <source>
        <dbReference type="Proteomes" id="UP000824890"/>
    </source>
</evidence>
<gene>
    <name evidence="1" type="ORF">HID58_061521</name>
</gene>
<proteinExistence type="predicted"/>
<dbReference type="InterPro" id="IPR036085">
    <property type="entry name" value="PAZ_dom_sf"/>
</dbReference>
<organism evidence="1 2">
    <name type="scientific">Brassica napus</name>
    <name type="common">Rape</name>
    <dbReference type="NCBI Taxonomy" id="3708"/>
    <lineage>
        <taxon>Eukaryota</taxon>
        <taxon>Viridiplantae</taxon>
        <taxon>Streptophyta</taxon>
        <taxon>Embryophyta</taxon>
        <taxon>Tracheophyta</taxon>
        <taxon>Spermatophyta</taxon>
        <taxon>Magnoliopsida</taxon>
        <taxon>eudicotyledons</taxon>
        <taxon>Gunneridae</taxon>
        <taxon>Pentapetalae</taxon>
        <taxon>rosids</taxon>
        <taxon>malvids</taxon>
        <taxon>Brassicales</taxon>
        <taxon>Brassicaceae</taxon>
        <taxon>Brassiceae</taxon>
        <taxon>Brassica</taxon>
    </lineage>
</organism>
<dbReference type="Proteomes" id="UP000824890">
    <property type="component" value="Unassembled WGS sequence"/>
</dbReference>
<name>A0ABQ7ZYT0_BRANA</name>
<reference evidence="1 2" key="1">
    <citation type="submission" date="2021-05" db="EMBL/GenBank/DDBJ databases">
        <title>Genome Assembly of Synthetic Allotetraploid Brassica napus Reveals Homoeologous Exchanges between Subgenomes.</title>
        <authorList>
            <person name="Davis J.T."/>
        </authorList>
    </citation>
    <scope>NUCLEOTIDE SEQUENCE [LARGE SCALE GENOMIC DNA]</scope>
    <source>
        <strain evidence="2">cv. Da-Ae</strain>
        <tissue evidence="1">Seedling</tissue>
    </source>
</reference>
<sequence>MGIEAKVTDYFTSRYSLKVEYPFLPAIRIENDAYVSMEFCLIVSARQYTKGLNDNQATAFRKA</sequence>